<comment type="caution">
    <text evidence="1">The sequence shown here is derived from an EMBL/GenBank/DDBJ whole genome shotgun (WGS) entry which is preliminary data.</text>
</comment>
<sequence length="40" mass="4499">MISGRIIDDSNGARGRVMFTQPARSELIVGVDHVHRGFFR</sequence>
<evidence type="ECO:0000313" key="2">
    <source>
        <dbReference type="Proteomes" id="UP000247591"/>
    </source>
</evidence>
<evidence type="ECO:0000313" key="1">
    <source>
        <dbReference type="EMBL" id="PYE12962.1"/>
    </source>
</evidence>
<accession>A0A318RC95</accession>
<organism evidence="1 2">
    <name type="scientific">Williamsia limnetica</name>
    <dbReference type="NCBI Taxonomy" id="882452"/>
    <lineage>
        <taxon>Bacteria</taxon>
        <taxon>Bacillati</taxon>
        <taxon>Actinomycetota</taxon>
        <taxon>Actinomycetes</taxon>
        <taxon>Mycobacteriales</taxon>
        <taxon>Nocardiaceae</taxon>
        <taxon>Williamsia</taxon>
    </lineage>
</organism>
<reference evidence="1 2" key="1">
    <citation type="submission" date="2018-06" db="EMBL/GenBank/DDBJ databases">
        <title>Genomic Encyclopedia of Type Strains, Phase IV (KMG-IV): sequencing the most valuable type-strain genomes for metagenomic binning, comparative biology and taxonomic classification.</title>
        <authorList>
            <person name="Goeker M."/>
        </authorList>
    </citation>
    <scope>NUCLEOTIDE SEQUENCE [LARGE SCALE GENOMIC DNA]</scope>
    <source>
        <strain evidence="1 2">DSM 45521</strain>
    </source>
</reference>
<dbReference type="Proteomes" id="UP000247591">
    <property type="component" value="Unassembled WGS sequence"/>
</dbReference>
<gene>
    <name evidence="1" type="ORF">DFR67_11969</name>
</gene>
<keyword evidence="2" id="KW-1185">Reference proteome</keyword>
<dbReference type="AlphaFoldDB" id="A0A318RC95"/>
<dbReference type="EMBL" id="QJSP01000019">
    <property type="protein sequence ID" value="PYE12962.1"/>
    <property type="molecule type" value="Genomic_DNA"/>
</dbReference>
<proteinExistence type="predicted"/>
<name>A0A318RC95_WILLI</name>
<protein>
    <submittedName>
        <fullName evidence="1">Uncharacterized protein</fullName>
    </submittedName>
</protein>